<evidence type="ECO:0000313" key="11">
    <source>
        <dbReference type="Proteomes" id="UP000014760"/>
    </source>
</evidence>
<comment type="catalytic activity">
    <reaction evidence="6">
        <text>(2R)-hydroxyhexadecanoyl-CoA = pentadecanal + formyl-CoA</text>
        <dbReference type="Rhea" id="RHEA:55212"/>
        <dbReference type="ChEBI" id="CHEBI:17302"/>
        <dbReference type="ChEBI" id="CHEBI:57376"/>
        <dbReference type="ChEBI" id="CHEBI:138654"/>
    </reaction>
    <physiologicalReaction direction="left-to-right" evidence="6">
        <dbReference type="Rhea" id="RHEA:55213"/>
    </physiologicalReaction>
</comment>
<dbReference type="GO" id="GO:0009097">
    <property type="term" value="P:isoleucine biosynthetic process"/>
    <property type="evidence" value="ECO:0007669"/>
    <property type="project" value="TreeGrafter"/>
</dbReference>
<evidence type="ECO:0000313" key="9">
    <source>
        <dbReference type="EMBL" id="ELU01410.1"/>
    </source>
</evidence>
<dbReference type="InterPro" id="IPR011766">
    <property type="entry name" value="TPP_enzyme_TPP-bd"/>
</dbReference>
<comment type="catalytic activity">
    <reaction evidence="5">
        <text>2-hydroxyoctadecanoyl-CoA = heptadecanal + formyl-CoA</text>
        <dbReference type="Rhea" id="RHEA:55196"/>
        <dbReference type="ChEBI" id="CHEBI:57376"/>
        <dbReference type="ChEBI" id="CHEBI:74116"/>
        <dbReference type="ChEBI" id="CHEBI:138631"/>
    </reaction>
    <physiologicalReaction direction="left-to-right" evidence="5">
        <dbReference type="Rhea" id="RHEA:55197"/>
    </physiologicalReaction>
</comment>
<gene>
    <name evidence="9" type="ORF">CAPTEDRAFT_50813</name>
</gene>
<dbReference type="GO" id="GO:0005948">
    <property type="term" value="C:acetolactate synthase complex"/>
    <property type="evidence" value="ECO:0007669"/>
    <property type="project" value="TreeGrafter"/>
</dbReference>
<dbReference type="EnsemblMetazoa" id="CapteT50813">
    <property type="protein sequence ID" value="CapteP50813"/>
    <property type="gene ID" value="CapteG50813"/>
</dbReference>
<proteinExistence type="inferred from homology"/>
<dbReference type="HOGENOM" id="CLU_013748_3_4_1"/>
<feature type="non-terminal residue" evidence="9">
    <location>
        <position position="1"/>
    </location>
</feature>
<dbReference type="AlphaFoldDB" id="R7U4X4"/>
<keyword evidence="3" id="KW-0786">Thiamine pyrophosphate</keyword>
<feature type="domain" description="Thiamine pyrophosphate enzyme TPP-binding" evidence="8">
    <location>
        <begin position="246"/>
        <end position="362"/>
    </location>
</feature>
<dbReference type="EMBL" id="AMQN01046838">
    <property type="status" value="NOT_ANNOTATED_CDS"/>
    <property type="molecule type" value="Genomic_DNA"/>
</dbReference>
<reference evidence="9 11" key="2">
    <citation type="journal article" date="2013" name="Nature">
        <title>Insights into bilaterian evolution from three spiralian genomes.</title>
        <authorList>
            <person name="Simakov O."/>
            <person name="Marletaz F."/>
            <person name="Cho S.J."/>
            <person name="Edsinger-Gonzales E."/>
            <person name="Havlak P."/>
            <person name="Hellsten U."/>
            <person name="Kuo D.H."/>
            <person name="Larsson T."/>
            <person name="Lv J."/>
            <person name="Arendt D."/>
            <person name="Savage R."/>
            <person name="Osoegawa K."/>
            <person name="de Jong P."/>
            <person name="Grimwood J."/>
            <person name="Chapman J.A."/>
            <person name="Shapiro H."/>
            <person name="Aerts A."/>
            <person name="Otillar R.P."/>
            <person name="Terry A.Y."/>
            <person name="Boore J.L."/>
            <person name="Grigoriev I.V."/>
            <person name="Lindberg D.R."/>
            <person name="Seaver E.C."/>
            <person name="Weisblat D.A."/>
            <person name="Putnam N.H."/>
            <person name="Rokhsar D.S."/>
        </authorList>
    </citation>
    <scope>NUCLEOTIDE SEQUENCE</scope>
    <source>
        <strain evidence="9 11">I ESC-2004</strain>
    </source>
</reference>
<dbReference type="Gene3D" id="3.40.50.1220">
    <property type="entry name" value="TPP-binding domain"/>
    <property type="match status" value="1"/>
</dbReference>
<reference evidence="11" key="1">
    <citation type="submission" date="2012-12" db="EMBL/GenBank/DDBJ databases">
        <authorList>
            <person name="Hellsten U."/>
            <person name="Grimwood J."/>
            <person name="Chapman J.A."/>
            <person name="Shapiro H."/>
            <person name="Aerts A."/>
            <person name="Otillar R.P."/>
            <person name="Terry A.Y."/>
            <person name="Boore J.L."/>
            <person name="Simakov O."/>
            <person name="Marletaz F."/>
            <person name="Cho S.-J."/>
            <person name="Edsinger-Gonzales E."/>
            <person name="Havlak P."/>
            <person name="Kuo D.-H."/>
            <person name="Larsson T."/>
            <person name="Lv J."/>
            <person name="Arendt D."/>
            <person name="Savage R."/>
            <person name="Osoegawa K."/>
            <person name="de Jong P."/>
            <person name="Lindberg D.R."/>
            <person name="Seaver E.C."/>
            <person name="Weisblat D.A."/>
            <person name="Putnam N.H."/>
            <person name="Grigoriev I.V."/>
            <person name="Rokhsar D.S."/>
        </authorList>
    </citation>
    <scope>NUCLEOTIDE SEQUENCE</scope>
    <source>
        <strain evidence="11">I ESC-2004</strain>
    </source>
</reference>
<evidence type="ECO:0000259" key="8">
    <source>
        <dbReference type="Pfam" id="PF02775"/>
    </source>
</evidence>
<evidence type="ECO:0000256" key="3">
    <source>
        <dbReference type="ARBA" id="ARBA00023052"/>
    </source>
</evidence>
<dbReference type="PROSITE" id="PS00187">
    <property type="entry name" value="TPP_ENZYMES"/>
    <property type="match status" value="1"/>
</dbReference>
<dbReference type="Pfam" id="PF00205">
    <property type="entry name" value="TPP_enzyme_M"/>
    <property type="match status" value="1"/>
</dbReference>
<dbReference type="Pfam" id="PF02775">
    <property type="entry name" value="TPP_enzyme_C"/>
    <property type="match status" value="1"/>
</dbReference>
<evidence type="ECO:0000256" key="1">
    <source>
        <dbReference type="ARBA" id="ARBA00007812"/>
    </source>
</evidence>
<feature type="non-terminal residue" evidence="9">
    <location>
        <position position="362"/>
    </location>
</feature>
<dbReference type="CDD" id="cd00568">
    <property type="entry name" value="TPP_enzymes"/>
    <property type="match status" value="1"/>
</dbReference>
<organism evidence="9">
    <name type="scientific">Capitella teleta</name>
    <name type="common">Polychaete worm</name>
    <dbReference type="NCBI Taxonomy" id="283909"/>
    <lineage>
        <taxon>Eukaryota</taxon>
        <taxon>Metazoa</taxon>
        <taxon>Spiralia</taxon>
        <taxon>Lophotrochozoa</taxon>
        <taxon>Annelida</taxon>
        <taxon>Polychaeta</taxon>
        <taxon>Sedentaria</taxon>
        <taxon>Scolecida</taxon>
        <taxon>Capitellidae</taxon>
        <taxon>Capitella</taxon>
    </lineage>
</organism>
<sequence length="362" mass="40294">IIARAYAIAMAGRPGPVVISLPEDTLAQYEDVEPFPFQEAPEPGPSDDEITKVQALLLQAQKPILLIGGSRWNSETVNALEEWAKAWQIPVATTFRRQNLFNHDHECYAGDAGIMINPRLRARIKESDLVLMIGTRLSEVASQDYSLVQMNPKQKLIHVYPGAEELGRVYIADLPILATPTTFIQSLAKLAPPSEKKWKKLAHNAHADYRYWTLIEIESADDDLNMNFVIQHMREGVARDAIVCHGAGNYGMWVQRFWNYRNFGSQLAPISGSMGYGLPAAIAAKLTCPEKEVYCFAGDGCFQMVHQELATAIQEKLHIVVLVVDNGQYGTIRMHQEMRYPGRRSATAITNPDFAAIAKASG</sequence>
<evidence type="ECO:0000256" key="6">
    <source>
        <dbReference type="ARBA" id="ARBA00048767"/>
    </source>
</evidence>
<dbReference type="PANTHER" id="PTHR18968:SF120">
    <property type="entry name" value="ACETOLACTATE SYNTHASE LARGE SUBUNIT"/>
    <property type="match status" value="1"/>
</dbReference>
<dbReference type="Gene3D" id="3.40.50.970">
    <property type="match status" value="1"/>
</dbReference>
<dbReference type="EMBL" id="KB305046">
    <property type="protein sequence ID" value="ELU01410.1"/>
    <property type="molecule type" value="Genomic_DNA"/>
</dbReference>
<evidence type="ECO:0000313" key="10">
    <source>
        <dbReference type="EnsemblMetazoa" id="CapteP50813"/>
    </source>
</evidence>
<dbReference type="InterPro" id="IPR029061">
    <property type="entry name" value="THDP-binding"/>
</dbReference>
<name>R7U4X4_CAPTE</name>
<dbReference type="Proteomes" id="UP000014760">
    <property type="component" value="Unassembled WGS sequence"/>
</dbReference>
<dbReference type="GO" id="GO:0000287">
    <property type="term" value="F:magnesium ion binding"/>
    <property type="evidence" value="ECO:0007669"/>
    <property type="project" value="InterPro"/>
</dbReference>
<reference evidence="10" key="3">
    <citation type="submission" date="2015-06" db="UniProtKB">
        <authorList>
            <consortium name="EnsemblMetazoa"/>
        </authorList>
    </citation>
    <scope>IDENTIFICATION</scope>
</reference>
<dbReference type="GO" id="GO:0009099">
    <property type="term" value="P:L-valine biosynthetic process"/>
    <property type="evidence" value="ECO:0007669"/>
    <property type="project" value="TreeGrafter"/>
</dbReference>
<comment type="similarity">
    <text evidence="1">Belongs to the TPP enzyme family.</text>
</comment>
<dbReference type="SUPFAM" id="SSF52518">
    <property type="entry name" value="Thiamin diphosphate-binding fold (THDP-binding)"/>
    <property type="match status" value="2"/>
</dbReference>
<dbReference type="InterPro" id="IPR045229">
    <property type="entry name" value="TPP_enz"/>
</dbReference>
<evidence type="ECO:0000259" key="7">
    <source>
        <dbReference type="Pfam" id="PF00205"/>
    </source>
</evidence>
<dbReference type="InterPro" id="IPR029035">
    <property type="entry name" value="DHS-like_NAD/FAD-binding_dom"/>
</dbReference>
<dbReference type="InterPro" id="IPR000399">
    <property type="entry name" value="TPP-bd_CS"/>
</dbReference>
<protein>
    <recommendedName>
        <fullName evidence="2">2-hydroxyacyl-CoA lyase 2</fullName>
    </recommendedName>
    <alternativeName>
        <fullName evidence="4">IlvB-like protein</fullName>
    </alternativeName>
</protein>
<dbReference type="InterPro" id="IPR012000">
    <property type="entry name" value="Thiamin_PyroP_enz_cen_dom"/>
</dbReference>
<accession>R7U4X4</accession>
<dbReference type="SUPFAM" id="SSF52467">
    <property type="entry name" value="DHS-like NAD/FAD-binding domain"/>
    <property type="match status" value="1"/>
</dbReference>
<dbReference type="OMA" id="VYQADLM"/>
<evidence type="ECO:0000256" key="2">
    <source>
        <dbReference type="ARBA" id="ARBA00018936"/>
    </source>
</evidence>
<evidence type="ECO:0000256" key="4">
    <source>
        <dbReference type="ARBA" id="ARBA00030510"/>
    </source>
</evidence>
<dbReference type="PANTHER" id="PTHR18968">
    <property type="entry name" value="THIAMINE PYROPHOSPHATE ENZYMES"/>
    <property type="match status" value="1"/>
</dbReference>
<dbReference type="OrthoDB" id="16262at2759"/>
<keyword evidence="11" id="KW-1185">Reference proteome</keyword>
<dbReference type="GO" id="GO:0003984">
    <property type="term" value="F:acetolactate synthase activity"/>
    <property type="evidence" value="ECO:0007669"/>
    <property type="project" value="TreeGrafter"/>
</dbReference>
<dbReference type="GO" id="GO:0050660">
    <property type="term" value="F:flavin adenine dinucleotide binding"/>
    <property type="evidence" value="ECO:0007669"/>
    <property type="project" value="TreeGrafter"/>
</dbReference>
<feature type="domain" description="Thiamine pyrophosphate enzyme central" evidence="7">
    <location>
        <begin position="50"/>
        <end position="187"/>
    </location>
</feature>
<dbReference type="GO" id="GO:0030976">
    <property type="term" value="F:thiamine pyrophosphate binding"/>
    <property type="evidence" value="ECO:0007669"/>
    <property type="project" value="InterPro"/>
</dbReference>
<dbReference type="STRING" id="283909.R7U4X4"/>
<evidence type="ECO:0000256" key="5">
    <source>
        <dbReference type="ARBA" id="ARBA00048738"/>
    </source>
</evidence>